<evidence type="ECO:0000313" key="5">
    <source>
        <dbReference type="Proteomes" id="UP001146468"/>
    </source>
</evidence>
<gene>
    <name evidence="4" type="ORF">L8U60_02715</name>
</gene>
<dbReference type="AlphaFoldDB" id="A0A9X3LSR5"/>
<dbReference type="EMBL" id="JAKMUS010000003">
    <property type="protein sequence ID" value="MCZ9293402.1"/>
    <property type="molecule type" value="Genomic_DNA"/>
</dbReference>
<evidence type="ECO:0000256" key="2">
    <source>
        <dbReference type="SAM" id="SignalP"/>
    </source>
</evidence>
<feature type="domain" description="TPM" evidence="3">
    <location>
        <begin position="51"/>
        <end position="161"/>
    </location>
</feature>
<dbReference type="Proteomes" id="UP001146468">
    <property type="component" value="Unassembled WGS sequence"/>
</dbReference>
<keyword evidence="1" id="KW-0175">Coiled coil</keyword>
<evidence type="ECO:0000313" key="4">
    <source>
        <dbReference type="EMBL" id="MCZ9293402.1"/>
    </source>
</evidence>
<evidence type="ECO:0000256" key="1">
    <source>
        <dbReference type="SAM" id="Coils"/>
    </source>
</evidence>
<comment type="caution">
    <text evidence="4">The sequence shown here is derived from an EMBL/GenBank/DDBJ whole genome shotgun (WGS) entry which is preliminary data.</text>
</comment>
<keyword evidence="2" id="KW-0732">Signal</keyword>
<accession>A0A9X3LSR5</accession>
<protein>
    <submittedName>
        <fullName evidence="4">TPM domain-containing protein</fullName>
    </submittedName>
</protein>
<proteinExistence type="predicted"/>
<keyword evidence="5" id="KW-1185">Reference proteome</keyword>
<feature type="signal peptide" evidence="2">
    <location>
        <begin position="1"/>
        <end position="29"/>
    </location>
</feature>
<dbReference type="RefSeq" id="WP_269964863.1">
    <property type="nucleotide sequence ID" value="NZ_JAKMUS010000003.1"/>
</dbReference>
<dbReference type="InterPro" id="IPR007621">
    <property type="entry name" value="TPM_dom"/>
</dbReference>
<dbReference type="Pfam" id="PF04536">
    <property type="entry name" value="TPM_phosphatase"/>
    <property type="match status" value="1"/>
</dbReference>
<sequence length="667" mass="70735">MTSRYIRLVLAAPVIAGGIALSAAPLALAAVDAVQAQAATALSPSELREKVVDEAGVLSDADASAIAEAIQELQQNKGRNAFVVYANDFGPGGAQEWATEAVDAKGQNTAVVAISPEQRDFYVYGGADWPRGDIDKMYDAAFNQLTQDNYGQAGLDAITSVSGASEGSDVALVAGGAGAAAVAGGGFWLYGRNKNKKTSQKQLDAARELNPGDTDSLGRLPTPTLEELARDALVHTDESIRLGKEELAVATEEFGADRVRPFTSAMNQATSALQRAFGIHQRLYDAIPETEPEKRAMLIDIISTCGTADEALNTRSDEFQQMRGVLMKAGEEINAIFQRTVDLRARIEPARATLASLQERYADTLLESIAHNVDIAVGSINEAEKQLEQARGLAAQPAGRQGSLIDVLRAAQHAVEVADTNLSSIEHADANITTARTNLPALIKEIRDELREIEQLKTQTQQGARIDVAALDAITARAQGELDSMGNRPENDPLALYSELTELDADIDDQIDRARGAASNQQRQLQLLDQQLQATAAQIQSTQDLIHSRGRIIGSEARTLLAEAQRQYAEARNRRTSDTKNAIEFARTSADTARRAMRAAEGDVNHYRRQRNAQTFDSMANAILWGSILSGGFGGGGGSSRGGGGGGFGGGFGGGGGGGGYGRGGSF</sequence>
<feature type="coiled-coil region" evidence="1">
    <location>
        <begin position="511"/>
        <end position="610"/>
    </location>
</feature>
<name>A0A9X3LSR5_9CORY</name>
<evidence type="ECO:0000259" key="3">
    <source>
        <dbReference type="Pfam" id="PF04536"/>
    </source>
</evidence>
<reference evidence="4" key="1">
    <citation type="submission" date="2022-02" db="EMBL/GenBank/DDBJ databases">
        <title>Corynebacterium sp. from urogenital microbiome.</title>
        <authorList>
            <person name="Cappelli E.A."/>
            <person name="Ribeiro T.G."/>
            <person name="Peixe L."/>
        </authorList>
    </citation>
    <scope>NUCLEOTIDE SEQUENCE</scope>
    <source>
        <strain evidence="4">C8Ua_172</strain>
    </source>
</reference>
<feature type="chain" id="PRO_5040898637" evidence="2">
    <location>
        <begin position="30"/>
        <end position="667"/>
    </location>
</feature>
<dbReference type="Gene3D" id="3.10.310.50">
    <property type="match status" value="1"/>
</dbReference>
<organism evidence="4 5">
    <name type="scientific">Corynebacterium meitnerae</name>
    <dbReference type="NCBI Taxonomy" id="2913498"/>
    <lineage>
        <taxon>Bacteria</taxon>
        <taxon>Bacillati</taxon>
        <taxon>Actinomycetota</taxon>
        <taxon>Actinomycetes</taxon>
        <taxon>Mycobacteriales</taxon>
        <taxon>Corynebacteriaceae</taxon>
        <taxon>Corynebacterium</taxon>
    </lineage>
</organism>